<dbReference type="AlphaFoldDB" id="A0A9P5TPR7"/>
<feature type="non-terminal residue" evidence="1">
    <location>
        <position position="73"/>
    </location>
</feature>
<reference evidence="1" key="1">
    <citation type="submission" date="2020-11" db="EMBL/GenBank/DDBJ databases">
        <authorList>
            <consortium name="DOE Joint Genome Institute"/>
            <person name="Ahrendt S."/>
            <person name="Riley R."/>
            <person name="Andreopoulos W."/>
            <person name="LaButti K."/>
            <person name="Pangilinan J."/>
            <person name="Ruiz-duenas F.J."/>
            <person name="Barrasa J.M."/>
            <person name="Sanchez-Garcia M."/>
            <person name="Camarero S."/>
            <person name="Miyauchi S."/>
            <person name="Serrano A."/>
            <person name="Linde D."/>
            <person name="Babiker R."/>
            <person name="Drula E."/>
            <person name="Ayuso-Fernandez I."/>
            <person name="Pacheco R."/>
            <person name="Padilla G."/>
            <person name="Ferreira P."/>
            <person name="Barriuso J."/>
            <person name="Kellner H."/>
            <person name="Castanera R."/>
            <person name="Alfaro M."/>
            <person name="Ramirez L."/>
            <person name="Pisabarro A.G."/>
            <person name="Kuo A."/>
            <person name="Tritt A."/>
            <person name="Lipzen A."/>
            <person name="He G."/>
            <person name="Yan M."/>
            <person name="Ng V."/>
            <person name="Cullen D."/>
            <person name="Martin F."/>
            <person name="Rosso M.-N."/>
            <person name="Henrissat B."/>
            <person name="Hibbett D."/>
            <person name="Martinez A.T."/>
            <person name="Grigoriev I.V."/>
        </authorList>
    </citation>
    <scope>NUCLEOTIDE SEQUENCE</scope>
    <source>
        <strain evidence="1">AH 44721</strain>
    </source>
</reference>
<accession>A0A9P5TPR7</accession>
<name>A0A9P5TPR7_GYMJU</name>
<dbReference type="EMBL" id="JADNYJ010000037">
    <property type="protein sequence ID" value="KAF8902282.1"/>
    <property type="molecule type" value="Genomic_DNA"/>
</dbReference>
<proteinExistence type="predicted"/>
<evidence type="ECO:0000313" key="1">
    <source>
        <dbReference type="EMBL" id="KAF8902282.1"/>
    </source>
</evidence>
<sequence length="73" mass="8535">MKRISSSRAGKAVCSLFRLLLDKLLAYLRKAYSFWQERAMRAMPQRRLLVPHSIINTYQVLISQFYPCQSGLN</sequence>
<keyword evidence="2" id="KW-1185">Reference proteome</keyword>
<comment type="caution">
    <text evidence="1">The sequence shown here is derived from an EMBL/GenBank/DDBJ whole genome shotgun (WGS) entry which is preliminary data.</text>
</comment>
<dbReference type="Proteomes" id="UP000724874">
    <property type="component" value="Unassembled WGS sequence"/>
</dbReference>
<gene>
    <name evidence="1" type="ORF">CPB84DRAFT_1776384</name>
</gene>
<protein>
    <submittedName>
        <fullName evidence="1">Uncharacterized protein</fullName>
    </submittedName>
</protein>
<evidence type="ECO:0000313" key="2">
    <source>
        <dbReference type="Proteomes" id="UP000724874"/>
    </source>
</evidence>
<organism evidence="1 2">
    <name type="scientific">Gymnopilus junonius</name>
    <name type="common">Spectacular rustgill mushroom</name>
    <name type="synonym">Gymnopilus spectabilis subsp. junonius</name>
    <dbReference type="NCBI Taxonomy" id="109634"/>
    <lineage>
        <taxon>Eukaryota</taxon>
        <taxon>Fungi</taxon>
        <taxon>Dikarya</taxon>
        <taxon>Basidiomycota</taxon>
        <taxon>Agaricomycotina</taxon>
        <taxon>Agaricomycetes</taxon>
        <taxon>Agaricomycetidae</taxon>
        <taxon>Agaricales</taxon>
        <taxon>Agaricineae</taxon>
        <taxon>Hymenogastraceae</taxon>
        <taxon>Gymnopilus</taxon>
    </lineage>
</organism>